<organism evidence="5 6">
    <name type="scientific">Tepidibacillus fermentans</name>
    <dbReference type="NCBI Taxonomy" id="1281767"/>
    <lineage>
        <taxon>Bacteria</taxon>
        <taxon>Bacillati</taxon>
        <taxon>Bacillota</taxon>
        <taxon>Bacilli</taxon>
        <taxon>Bacillales</taxon>
        <taxon>Bacillaceae</taxon>
        <taxon>Tepidibacillus</taxon>
    </lineage>
</organism>
<dbReference type="AlphaFoldDB" id="A0A4R3KK60"/>
<protein>
    <recommendedName>
        <fullName evidence="3">Nucleotidase</fullName>
        <ecNumber evidence="3">3.1.3.-</ecNumber>
    </recommendedName>
</protein>
<keyword evidence="6" id="KW-1185">Reference proteome</keyword>
<keyword evidence="2 3" id="KW-0378">Hydrolase</keyword>
<reference evidence="5 6" key="1">
    <citation type="submission" date="2019-03" db="EMBL/GenBank/DDBJ databases">
        <title>Genomic Encyclopedia of Type Strains, Phase IV (KMG-IV): sequencing the most valuable type-strain genomes for metagenomic binning, comparative biology and taxonomic classification.</title>
        <authorList>
            <person name="Goeker M."/>
        </authorList>
    </citation>
    <scope>NUCLEOTIDE SEQUENCE [LARGE SCALE GENOMIC DNA]</scope>
    <source>
        <strain evidence="5 6">DSM 23802</strain>
    </source>
</reference>
<proteinExistence type="inferred from homology"/>
<dbReference type="GO" id="GO:0009264">
    <property type="term" value="P:deoxyribonucleotide catabolic process"/>
    <property type="evidence" value="ECO:0007669"/>
    <property type="project" value="InterPro"/>
</dbReference>
<feature type="active site" description="Nucleophile" evidence="4">
    <location>
        <position position="6"/>
    </location>
</feature>
<dbReference type="PANTHER" id="PTHR35134">
    <property type="entry name" value="NUCLEOTIDASE YQFW-RELATED"/>
    <property type="match status" value="1"/>
</dbReference>
<dbReference type="InterPro" id="IPR052419">
    <property type="entry name" value="5_3-deoxyribonucleotidase-like"/>
</dbReference>
<evidence type="ECO:0000256" key="2">
    <source>
        <dbReference type="ARBA" id="ARBA00022801"/>
    </source>
</evidence>
<dbReference type="Gene3D" id="3.40.50.1000">
    <property type="entry name" value="HAD superfamily/HAD-like"/>
    <property type="match status" value="1"/>
</dbReference>
<accession>A0A4R3KK60</accession>
<dbReference type="InterPro" id="IPR023214">
    <property type="entry name" value="HAD_sf"/>
</dbReference>
<dbReference type="Pfam" id="PF06941">
    <property type="entry name" value="NT5C"/>
    <property type="match status" value="1"/>
</dbReference>
<feature type="active site" description="Proton donor" evidence="4">
    <location>
        <position position="8"/>
    </location>
</feature>
<dbReference type="RefSeq" id="WP_132767217.1">
    <property type="nucleotide sequence ID" value="NZ_SMAB01000003.1"/>
</dbReference>
<gene>
    <name evidence="5" type="ORF">EDD72_103143</name>
</gene>
<dbReference type="InterPro" id="IPR009206">
    <property type="entry name" value="Nucleotidase_putative"/>
</dbReference>
<dbReference type="EMBL" id="SMAB01000003">
    <property type="protein sequence ID" value="TCS83817.1"/>
    <property type="molecule type" value="Genomic_DNA"/>
</dbReference>
<evidence type="ECO:0000313" key="5">
    <source>
        <dbReference type="EMBL" id="TCS83817.1"/>
    </source>
</evidence>
<dbReference type="PANTHER" id="PTHR35134:SF2">
    <property type="entry name" value="NUCLEOTIDASE YQFW-RELATED"/>
    <property type="match status" value="1"/>
</dbReference>
<sequence length="191" mass="22398">MRIGVDIDGTIKQTQKAAIQLYNEELNMDVKEDEVTTFYLDEPYGLSGEEGRKLWRKLESKIYTIGIPLEGAPEALQQLKKEGHEIFFITARPNFKRIRDITEEWLQKHGFPFDGTNLYMNIHDKGKIAKDLRIDLFFEDDPEHLDRLLAANIHTVIVDARYNQHYNQAIPRIKDWTEGLEYIETFAEKNQ</sequence>
<evidence type="ECO:0000256" key="1">
    <source>
        <dbReference type="ARBA" id="ARBA00009589"/>
    </source>
</evidence>
<dbReference type="InterPro" id="IPR010708">
    <property type="entry name" value="5'(3')-deoxyribonucleotidase"/>
</dbReference>
<dbReference type="InterPro" id="IPR036412">
    <property type="entry name" value="HAD-like_sf"/>
</dbReference>
<name>A0A4R3KK60_9BACI</name>
<dbReference type="EC" id="3.1.3.-" evidence="3"/>
<comment type="caution">
    <text evidence="5">The sequence shown here is derived from an EMBL/GenBank/DDBJ whole genome shotgun (WGS) entry which is preliminary data.</text>
</comment>
<dbReference type="GO" id="GO:0008253">
    <property type="term" value="F:5'-nucleotidase activity"/>
    <property type="evidence" value="ECO:0007669"/>
    <property type="project" value="InterPro"/>
</dbReference>
<dbReference type="SUPFAM" id="SSF56784">
    <property type="entry name" value="HAD-like"/>
    <property type="match status" value="1"/>
</dbReference>
<dbReference type="PIRSF" id="PIRSF021362">
    <property type="entry name" value="UCP021362_HAD"/>
    <property type="match status" value="1"/>
</dbReference>
<evidence type="ECO:0000256" key="4">
    <source>
        <dbReference type="PIRSR" id="PIRSR610708-1"/>
    </source>
</evidence>
<dbReference type="Proteomes" id="UP000295788">
    <property type="component" value="Unassembled WGS sequence"/>
</dbReference>
<evidence type="ECO:0000313" key="6">
    <source>
        <dbReference type="Proteomes" id="UP000295788"/>
    </source>
</evidence>
<comment type="similarity">
    <text evidence="1 3">Belongs to the 5'(3')-deoxyribonucleotidase family.</text>
</comment>
<dbReference type="OrthoDB" id="573782at2"/>
<evidence type="ECO:0000256" key="3">
    <source>
        <dbReference type="PIRNR" id="PIRNR021362"/>
    </source>
</evidence>